<dbReference type="Proteomes" id="UP000423641">
    <property type="component" value="Unassembled WGS sequence"/>
</dbReference>
<dbReference type="PANTHER" id="PTHR43369">
    <property type="entry name" value="PHOSPHORIBOSYLGLYCINAMIDE FORMYLTRANSFERASE"/>
    <property type="match status" value="1"/>
</dbReference>
<dbReference type="SUPFAM" id="SSF53328">
    <property type="entry name" value="Formyltransferase"/>
    <property type="match status" value="1"/>
</dbReference>
<comment type="caution">
    <text evidence="6">The sequence shown here is derived from an EMBL/GenBank/DDBJ whole genome shotgun (WGS) entry which is preliminary data.</text>
</comment>
<feature type="domain" description="Formyl transferase N-terminal" evidence="5">
    <location>
        <begin position="80"/>
        <end position="142"/>
    </location>
</feature>
<dbReference type="PANTHER" id="PTHR43369:SF2">
    <property type="entry name" value="PHOSPHORIBOSYLGLYCINAMIDE FORMYLTRANSFERASE"/>
    <property type="match status" value="1"/>
</dbReference>
<comment type="pathway">
    <text evidence="1">Purine metabolism; IMP biosynthesis via de novo pathway; N(2)-formyl-N(1)-(5-phospho-D-ribosyl)glycinamide from N(1)-(5-phospho-D-ribosyl)glycinamide (10-formyl THF route): step 1/1.</text>
</comment>
<dbReference type="GO" id="GO:0005737">
    <property type="term" value="C:cytoplasm"/>
    <property type="evidence" value="ECO:0007669"/>
    <property type="project" value="TreeGrafter"/>
</dbReference>
<evidence type="ECO:0000256" key="3">
    <source>
        <dbReference type="ARBA" id="ARBA00022679"/>
    </source>
</evidence>
<dbReference type="InterPro" id="IPR002376">
    <property type="entry name" value="Formyl_transf_N"/>
</dbReference>
<dbReference type="Pfam" id="PF00551">
    <property type="entry name" value="Formyl_trans_N"/>
    <property type="match status" value="1"/>
</dbReference>
<accession>A0AAV6EHD5</accession>
<dbReference type="GO" id="GO:0004644">
    <property type="term" value="F:phosphoribosylglycinamide formyltransferase activity"/>
    <property type="evidence" value="ECO:0007669"/>
    <property type="project" value="UniProtKB-EC"/>
</dbReference>
<dbReference type="EMBL" id="VZON01000001">
    <property type="protein sequence ID" value="KAB0614433.1"/>
    <property type="molecule type" value="Genomic_DNA"/>
</dbReference>
<dbReference type="AlphaFoldDB" id="A0AAV6EHD5"/>
<name>A0AAV6EHD5_CAMHY</name>
<dbReference type="InterPro" id="IPR036477">
    <property type="entry name" value="Formyl_transf_N_sf"/>
</dbReference>
<keyword evidence="4" id="KW-0658">Purine biosynthesis</keyword>
<evidence type="ECO:0000256" key="1">
    <source>
        <dbReference type="ARBA" id="ARBA00005054"/>
    </source>
</evidence>
<keyword evidence="3 6" id="KW-0808">Transferase</keyword>
<protein>
    <recommendedName>
        <fullName evidence="2">phosphoribosylglycinamide formyltransferase 1</fullName>
        <ecNumber evidence="2">2.1.2.2</ecNumber>
    </recommendedName>
</protein>
<evidence type="ECO:0000313" key="7">
    <source>
        <dbReference type="Proteomes" id="UP000423641"/>
    </source>
</evidence>
<evidence type="ECO:0000259" key="5">
    <source>
        <dbReference type="Pfam" id="PF00551"/>
    </source>
</evidence>
<evidence type="ECO:0000313" key="6">
    <source>
        <dbReference type="EMBL" id="KAB0614433.1"/>
    </source>
</evidence>
<organism evidence="6 7">
    <name type="scientific">Campylobacter hyointestinalis subsp. lawsonii</name>
    <dbReference type="NCBI Taxonomy" id="91353"/>
    <lineage>
        <taxon>Bacteria</taxon>
        <taxon>Pseudomonadati</taxon>
        <taxon>Campylobacterota</taxon>
        <taxon>Epsilonproteobacteria</taxon>
        <taxon>Campylobacterales</taxon>
        <taxon>Campylobacteraceae</taxon>
        <taxon>Campylobacter</taxon>
    </lineage>
</organism>
<proteinExistence type="predicted"/>
<sequence>MIYEFGFIRGKMRFKNVFVVGKGRVALECAKIARTKFKNVELLNLDNIQDKDMFFNKLKNAFIISANNFYIFKKVCVENNYIINYHNSLLPSHRGVNAHIWSIWSGDTISGISWHEVQSTIDTGRVLIQKEIAIKDMSANELLLAQHKAAIFAFDELLNSGFDTKFKVIHTSAGGGELHKRYELPNAGVLDTSWEFKKLVRFLKAFDVGVFREIPYPKVSVLGDFMDILYYEIGDGFINLSLENGRKLNIIKEQK</sequence>
<evidence type="ECO:0000256" key="4">
    <source>
        <dbReference type="ARBA" id="ARBA00022755"/>
    </source>
</evidence>
<evidence type="ECO:0000256" key="2">
    <source>
        <dbReference type="ARBA" id="ARBA00012254"/>
    </source>
</evidence>
<dbReference type="GO" id="GO:0006189">
    <property type="term" value="P:'de novo' IMP biosynthetic process"/>
    <property type="evidence" value="ECO:0007669"/>
    <property type="project" value="TreeGrafter"/>
</dbReference>
<gene>
    <name evidence="6" type="ORF">F7P66_02250</name>
</gene>
<reference evidence="6 7" key="1">
    <citation type="submission" date="2019-09" db="EMBL/GenBank/DDBJ databases">
        <title>Draft genome sequences of 48 bacterial type strains from the CCUG.</title>
        <authorList>
            <person name="Tunovic T."/>
            <person name="Pineiro-Iglesias B."/>
            <person name="Unosson C."/>
            <person name="Inganas E."/>
            <person name="Ohlen M."/>
            <person name="Cardew S."/>
            <person name="Jensie-Markopoulos S."/>
            <person name="Salva-Serra F."/>
            <person name="Jaen-Luchoro D."/>
            <person name="Karlsson R."/>
            <person name="Svensson-Stadler L."/>
            <person name="Chun J."/>
            <person name="Moore E."/>
        </authorList>
    </citation>
    <scope>NUCLEOTIDE SEQUENCE [LARGE SCALE GENOMIC DNA]</scope>
    <source>
        <strain evidence="6 7">CCUG 34538</strain>
    </source>
</reference>
<dbReference type="Gene3D" id="3.40.50.12230">
    <property type="match status" value="1"/>
</dbReference>
<dbReference type="EC" id="2.1.2.2" evidence="2"/>